<feature type="compositionally biased region" description="Low complexity" evidence="1">
    <location>
        <begin position="119"/>
        <end position="128"/>
    </location>
</feature>
<keyword evidence="2" id="KW-0472">Membrane</keyword>
<sequence length="128" mass="13558">MATGATGIPVIISWLQAFGLMDWGLGFLRRWCLASRKFRAFARAVRLWEQAEIDVAGAVENAAEAQTRANEFAACAEETASLAEEIAETCPAAGPFARLASALPKVSAPVFSPRPPARPRLAPATSSG</sequence>
<keyword evidence="2" id="KW-1133">Transmembrane helix</keyword>
<evidence type="ECO:0000256" key="2">
    <source>
        <dbReference type="SAM" id="Phobius"/>
    </source>
</evidence>
<evidence type="ECO:0000256" key="1">
    <source>
        <dbReference type="SAM" id="MobiDB-lite"/>
    </source>
</evidence>
<feature type="transmembrane region" description="Helical" evidence="2">
    <location>
        <begin position="6"/>
        <end position="28"/>
    </location>
</feature>
<keyword evidence="2" id="KW-0812">Transmembrane</keyword>
<dbReference type="Proteomes" id="UP001446871">
    <property type="component" value="Unassembled WGS sequence"/>
</dbReference>
<reference evidence="3 4" key="1">
    <citation type="submission" date="2023-01" db="EMBL/GenBank/DDBJ databases">
        <title>Analysis of 21 Apiospora genomes using comparative genomics revels a genus with tremendous synthesis potential of carbohydrate active enzymes and secondary metabolites.</title>
        <authorList>
            <person name="Sorensen T."/>
        </authorList>
    </citation>
    <scope>NUCLEOTIDE SEQUENCE [LARGE SCALE GENOMIC DNA]</scope>
    <source>
        <strain evidence="3 4">CBS 83171</strain>
    </source>
</reference>
<organism evidence="3 4">
    <name type="scientific">Apiospora saccharicola</name>
    <dbReference type="NCBI Taxonomy" id="335842"/>
    <lineage>
        <taxon>Eukaryota</taxon>
        <taxon>Fungi</taxon>
        <taxon>Dikarya</taxon>
        <taxon>Ascomycota</taxon>
        <taxon>Pezizomycotina</taxon>
        <taxon>Sordariomycetes</taxon>
        <taxon>Xylariomycetidae</taxon>
        <taxon>Amphisphaeriales</taxon>
        <taxon>Apiosporaceae</taxon>
        <taxon>Apiospora</taxon>
    </lineage>
</organism>
<feature type="region of interest" description="Disordered" evidence="1">
    <location>
        <begin position="107"/>
        <end position="128"/>
    </location>
</feature>
<proteinExistence type="predicted"/>
<evidence type="ECO:0000313" key="4">
    <source>
        <dbReference type="Proteomes" id="UP001446871"/>
    </source>
</evidence>
<keyword evidence="4" id="KW-1185">Reference proteome</keyword>
<dbReference type="EMBL" id="JAQQWM010000007">
    <property type="protein sequence ID" value="KAK8057180.1"/>
    <property type="molecule type" value="Genomic_DNA"/>
</dbReference>
<comment type="caution">
    <text evidence="3">The sequence shown here is derived from an EMBL/GenBank/DDBJ whole genome shotgun (WGS) entry which is preliminary data.</text>
</comment>
<accession>A0ABR1UE71</accession>
<name>A0ABR1UE71_9PEZI</name>
<evidence type="ECO:0000313" key="3">
    <source>
        <dbReference type="EMBL" id="KAK8057180.1"/>
    </source>
</evidence>
<protein>
    <submittedName>
        <fullName evidence="3">Uncharacterized protein</fullName>
    </submittedName>
</protein>
<gene>
    <name evidence="3" type="ORF">PG996_011117</name>
</gene>